<dbReference type="GeneID" id="25294685"/>
<feature type="compositionally biased region" description="Basic residues" evidence="2">
    <location>
        <begin position="32"/>
        <end position="41"/>
    </location>
</feature>
<dbReference type="PANTHER" id="PTHR46844:SF1">
    <property type="entry name" value="SLR5058 PROTEIN"/>
    <property type="match status" value="1"/>
</dbReference>
<dbReference type="InterPro" id="IPR007111">
    <property type="entry name" value="NACHT_NTPase"/>
</dbReference>
<sequence>MPKSKRTKVIRFPDEAQEGERQPNTPAGLHHTTPKSKHRKPAVQEEETIIHPQSVSADDDALDFCFKNLLESIADIGIAARSGLTDHPCSFVVYAHENADIGEANSQYVTEIIEWLKKIRAPIVSDRSPLLLWGTENDTNPAVHDILSSQIRLLPAYKSSDKVEKVILCVSQVLRKYCQDTFALGYMTQIRELYDTHKQNMQKFETEIREFVKAQLKANGFHHVLTEIAFLDIRRRHHNNGGDGIISITLDGGDLGIESLTGLSVYLKVHPTPKPGHLHWLFFKLLQRLYPSRHRDFDLWCECYENLRQWCIEGRKGMSLHHKAAKETQQLLDDLKNLWVSGVRDGEWKVSAQIIEKHKEEMDRSLRQSTKEMDTWIREKRYSPANLKIERLSGKELSMDQCYINLAIVQQHPQDARSSEDGGSAHKSSPFSLFARLHVKERNEGTEVPLSTIFDPHQGPDGHEKQPRRILIRGQAGVGKTTLCKKVVYDFTYAGMWADLFSRLLWIPLRRLKGRPAGYKVQNLFNDVFFFDHTDGESAARKLHEAIADSKHDQTLFVLDGLDEVSQDFQKDGDVFRLLLYLLNQPNVIITSRPYGVLPSRLDPPDLELETIGFYPEQVKSYVKKTFPDDPHKAKEIQSFLQDHWIIQGLVRIPIQLDAVCLTWDPAGNLGRVPETMTAVYQVIEQKLWKKDLERLGKIVDGIPLHNTILQEAPPSNIERFAEKEIMLLEILAFTGLHNDVINFNLAFLDTICKYFEFLESISLPSKILQNVSFLRTSDPLPENHNRYYHFLHLTFQEYFAARYFVRRWKSGQQLECLRLEDGSLEEISPTSFLQKHKYLARYNILWRFVTGLLQAQEAEIVEFFKALEEPPDLLGPAHQRLIMHCLSEVRRSNSQKRFTLVREKLEKTLSEWLHFECNFRRRADLASEMEFPANVLTSVFLNWPEEDKAIVLESLERRPRIQSSIVTTIAPLLGEDQPRHLKRAVCGILRRCYGFFTEDVFRMVVALLKDRNSAVRQAAIQALERQPSLSDEILEKVAMRLEDQDWTVRPAAIEALKRQSSLSDKILEKVAMRLEHRDWAIRRVAIEALERHSSLPDEILEKVAVRLEDRDWAIRWAAIKALQHQSSLSDEILEKMAMRLEDQDWTVRQAAIEALERQSSLMLEKVAMRLEDQDSDVRRAAIEALERQSSLSDEILEKMAMRLEDQDSDVRQAAIEALQHQSSLPDEILEKVAVRLEHRDSDVRQAAIEALERQSSLPDKILLNRLYMGLLYKNWLQRSFDVQVNGCLVGRTFCLSTPEGVKNFSFTSEDGPDRFRDIIMEVRNTFPIPKERNIDSTAT</sequence>
<feature type="region of interest" description="Disordered" evidence="2">
    <location>
        <begin position="1"/>
        <end position="44"/>
    </location>
</feature>
<evidence type="ECO:0000256" key="2">
    <source>
        <dbReference type="SAM" id="MobiDB-lite"/>
    </source>
</evidence>
<organism evidence="4 5">
    <name type="scientific">Rhinocladiella mackenziei CBS 650.93</name>
    <dbReference type="NCBI Taxonomy" id="1442369"/>
    <lineage>
        <taxon>Eukaryota</taxon>
        <taxon>Fungi</taxon>
        <taxon>Dikarya</taxon>
        <taxon>Ascomycota</taxon>
        <taxon>Pezizomycotina</taxon>
        <taxon>Eurotiomycetes</taxon>
        <taxon>Chaetothyriomycetidae</taxon>
        <taxon>Chaetothyriales</taxon>
        <taxon>Herpotrichiellaceae</taxon>
        <taxon>Rhinocladiella</taxon>
    </lineage>
</organism>
<dbReference type="VEuPathDB" id="FungiDB:Z518_06614"/>
<dbReference type="PROSITE" id="PS50837">
    <property type="entry name" value="NACHT"/>
    <property type="match status" value="1"/>
</dbReference>
<dbReference type="InterPro" id="IPR055496">
    <property type="entry name" value="DUF7068"/>
</dbReference>
<evidence type="ECO:0000313" key="4">
    <source>
        <dbReference type="EMBL" id="KIX03064.1"/>
    </source>
</evidence>
<evidence type="ECO:0000313" key="5">
    <source>
        <dbReference type="Proteomes" id="UP000053617"/>
    </source>
</evidence>
<dbReference type="InterPro" id="IPR027417">
    <property type="entry name" value="P-loop_NTPase"/>
</dbReference>
<keyword evidence="5" id="KW-1185">Reference proteome</keyword>
<dbReference type="HOGENOM" id="CLU_268627_0_0_1"/>
<accession>A0A0D2IB70</accession>
<feature type="coiled-coil region" evidence="1">
    <location>
        <begin position="187"/>
        <end position="214"/>
    </location>
</feature>
<protein>
    <recommendedName>
        <fullName evidence="3">NACHT domain-containing protein</fullName>
    </recommendedName>
</protein>
<dbReference type="InterPro" id="IPR016024">
    <property type="entry name" value="ARM-type_fold"/>
</dbReference>
<reference evidence="4 5" key="1">
    <citation type="submission" date="2015-01" db="EMBL/GenBank/DDBJ databases">
        <title>The Genome Sequence of Rhinocladiella mackenzie CBS 650.93.</title>
        <authorList>
            <consortium name="The Broad Institute Genomics Platform"/>
            <person name="Cuomo C."/>
            <person name="de Hoog S."/>
            <person name="Gorbushina A."/>
            <person name="Stielow B."/>
            <person name="Teixiera M."/>
            <person name="Abouelleil A."/>
            <person name="Chapman S.B."/>
            <person name="Priest M."/>
            <person name="Young S.K."/>
            <person name="Wortman J."/>
            <person name="Nusbaum C."/>
            <person name="Birren B."/>
        </authorList>
    </citation>
    <scope>NUCLEOTIDE SEQUENCE [LARGE SCALE GENOMIC DNA]</scope>
    <source>
        <strain evidence="4 5">CBS 650.93</strain>
    </source>
</reference>
<dbReference type="Pfam" id="PF13646">
    <property type="entry name" value="HEAT_2"/>
    <property type="match status" value="2"/>
</dbReference>
<dbReference type="Proteomes" id="UP000053617">
    <property type="component" value="Unassembled WGS sequence"/>
</dbReference>
<dbReference type="EMBL" id="KN847479">
    <property type="protein sequence ID" value="KIX03064.1"/>
    <property type="molecule type" value="Genomic_DNA"/>
</dbReference>
<dbReference type="RefSeq" id="XP_013270200.1">
    <property type="nucleotide sequence ID" value="XM_013414746.1"/>
</dbReference>
<name>A0A0D2IB70_9EURO</name>
<evidence type="ECO:0000259" key="3">
    <source>
        <dbReference type="PROSITE" id="PS50837"/>
    </source>
</evidence>
<feature type="domain" description="NACHT" evidence="3">
    <location>
        <begin position="468"/>
        <end position="594"/>
    </location>
</feature>
<feature type="compositionally biased region" description="Basic and acidic residues" evidence="2">
    <location>
        <begin position="11"/>
        <end position="21"/>
    </location>
</feature>
<dbReference type="PANTHER" id="PTHR46844">
    <property type="entry name" value="SLR5058 PROTEIN"/>
    <property type="match status" value="1"/>
</dbReference>
<evidence type="ECO:0000256" key="1">
    <source>
        <dbReference type="SAM" id="Coils"/>
    </source>
</evidence>
<dbReference type="Gene3D" id="1.25.10.10">
    <property type="entry name" value="Leucine-rich Repeat Variant"/>
    <property type="match status" value="2"/>
</dbReference>
<dbReference type="SUPFAM" id="SSF52540">
    <property type="entry name" value="P-loop containing nucleoside triphosphate hydrolases"/>
    <property type="match status" value="1"/>
</dbReference>
<gene>
    <name evidence="4" type="ORF">Z518_06614</name>
</gene>
<proteinExistence type="predicted"/>
<dbReference type="SUPFAM" id="SSF48371">
    <property type="entry name" value="ARM repeat"/>
    <property type="match status" value="1"/>
</dbReference>
<keyword evidence="1" id="KW-0175">Coiled coil</keyword>
<dbReference type="Pfam" id="PF23238">
    <property type="entry name" value="DUF7068"/>
    <property type="match status" value="1"/>
</dbReference>
<dbReference type="Gene3D" id="3.40.50.300">
    <property type="entry name" value="P-loop containing nucleotide triphosphate hydrolases"/>
    <property type="match status" value="1"/>
</dbReference>
<dbReference type="OrthoDB" id="4207253at2759"/>
<dbReference type="STRING" id="1442369.A0A0D2IB70"/>
<dbReference type="Pfam" id="PF05729">
    <property type="entry name" value="NACHT"/>
    <property type="match status" value="1"/>
</dbReference>
<dbReference type="InterPro" id="IPR011989">
    <property type="entry name" value="ARM-like"/>
</dbReference>